<proteinExistence type="predicted"/>
<dbReference type="Ensembl" id="ENSORLT00000038242.1">
    <property type="protein sequence ID" value="ENSORLP00000029692.1"/>
    <property type="gene ID" value="ENSORLG00000025034.1"/>
</dbReference>
<dbReference type="GO" id="GO:0000387">
    <property type="term" value="P:spliceosomal snRNP assembly"/>
    <property type="evidence" value="ECO:0000318"/>
    <property type="project" value="GO_Central"/>
</dbReference>
<dbReference type="RefSeq" id="XP_023809260.1">
    <property type="nucleotide sequence ID" value="XM_023953492.1"/>
</dbReference>
<dbReference type="GO" id="GO:0005634">
    <property type="term" value="C:nucleus"/>
    <property type="evidence" value="ECO:0007669"/>
    <property type="project" value="InterPro"/>
</dbReference>
<evidence type="ECO:0000313" key="2">
    <source>
        <dbReference type="Ensembl" id="ENSORLP00000029692.1"/>
    </source>
</evidence>
<dbReference type="Gene3D" id="2.30.30.100">
    <property type="match status" value="1"/>
</dbReference>
<dbReference type="InterPro" id="IPR046857">
    <property type="entry name" value="Gemin6_Sm-like_dom"/>
</dbReference>
<protein>
    <submittedName>
        <fullName evidence="2">Gem nuclear organelle associated protein 6</fullName>
    </submittedName>
</protein>
<dbReference type="GO" id="GO:0000245">
    <property type="term" value="P:spliceosomal complex assembly"/>
    <property type="evidence" value="ECO:0007669"/>
    <property type="project" value="InterPro"/>
</dbReference>
<reference evidence="2" key="3">
    <citation type="submission" date="2025-09" db="UniProtKB">
        <authorList>
            <consortium name="Ensembl"/>
        </authorList>
    </citation>
    <scope>IDENTIFICATION</scope>
    <source>
        <strain evidence="2">Hd-rR</strain>
    </source>
</reference>
<keyword evidence="3" id="KW-1185">Reference proteome</keyword>
<dbReference type="GO" id="GO:0032797">
    <property type="term" value="C:SMN complex"/>
    <property type="evidence" value="ECO:0000318"/>
    <property type="project" value="GO_Central"/>
</dbReference>
<dbReference type="Bgee" id="ENSORLG00000025034">
    <property type="expression patterns" value="Expressed in bone element and 15 other cell types or tissues"/>
</dbReference>
<dbReference type="GeneTree" id="ENSGT00390000006712"/>
<dbReference type="InParanoid" id="A0A3B3HCY4"/>
<dbReference type="PANTHER" id="PTHR14710">
    <property type="entry name" value="GEM-ASSOCIATED PROTEIN 6"/>
    <property type="match status" value="1"/>
</dbReference>
<dbReference type="InterPro" id="IPR047574">
    <property type="entry name" value="AD"/>
</dbReference>
<dbReference type="AlphaFoldDB" id="A0A3B3HCY4"/>
<dbReference type="Proteomes" id="UP000001038">
    <property type="component" value="Chromosome 1"/>
</dbReference>
<reference evidence="2" key="2">
    <citation type="submission" date="2025-08" db="UniProtKB">
        <authorList>
            <consortium name="Ensembl"/>
        </authorList>
    </citation>
    <scope>IDENTIFICATION</scope>
    <source>
        <strain evidence="2">Hd-rR</strain>
    </source>
</reference>
<dbReference type="GeneID" id="110014398"/>
<evidence type="ECO:0000313" key="3">
    <source>
        <dbReference type="Proteomes" id="UP000001038"/>
    </source>
</evidence>
<gene>
    <name evidence="2" type="primary">GEMIN6</name>
    <name evidence="2" type="synonym">gemin6</name>
</gene>
<reference evidence="2 3" key="1">
    <citation type="journal article" date="2007" name="Nature">
        <title>The medaka draft genome and insights into vertebrate genome evolution.</title>
        <authorList>
            <person name="Kasahara M."/>
            <person name="Naruse K."/>
            <person name="Sasaki S."/>
            <person name="Nakatani Y."/>
            <person name="Qu W."/>
            <person name="Ahsan B."/>
            <person name="Yamada T."/>
            <person name="Nagayasu Y."/>
            <person name="Doi K."/>
            <person name="Kasai Y."/>
            <person name="Jindo T."/>
            <person name="Kobayashi D."/>
            <person name="Shimada A."/>
            <person name="Toyoda A."/>
            <person name="Kuroki Y."/>
            <person name="Fujiyama A."/>
            <person name="Sasaki T."/>
            <person name="Shimizu A."/>
            <person name="Asakawa S."/>
            <person name="Shimizu N."/>
            <person name="Hashimoto S."/>
            <person name="Yang J."/>
            <person name="Lee Y."/>
            <person name="Matsushima K."/>
            <person name="Sugano S."/>
            <person name="Sakaizumi M."/>
            <person name="Narita T."/>
            <person name="Ohishi K."/>
            <person name="Haga S."/>
            <person name="Ohta F."/>
            <person name="Nomoto H."/>
            <person name="Nogata K."/>
            <person name="Morishita T."/>
            <person name="Endo T."/>
            <person name="Shin-I T."/>
            <person name="Takeda H."/>
            <person name="Morishita S."/>
            <person name="Kohara Y."/>
        </authorList>
    </citation>
    <scope>NUCLEOTIDE SEQUENCE [LARGE SCALE GENOMIC DNA]</scope>
    <source>
        <strain evidence="2 3">Hd-rR</strain>
    </source>
</reference>
<dbReference type="Pfam" id="PF06372">
    <property type="entry name" value="Gemin6"/>
    <property type="match status" value="1"/>
</dbReference>
<dbReference type="PANTHER" id="PTHR14710:SF2">
    <property type="entry name" value="GEM-ASSOCIATED PROTEIN 6"/>
    <property type="match status" value="1"/>
</dbReference>
<dbReference type="InterPro" id="IPR046856">
    <property type="entry name" value="Gemin6_C"/>
</dbReference>
<dbReference type="InterPro" id="IPR009422">
    <property type="entry name" value="Gemin6"/>
</dbReference>
<dbReference type="STRING" id="8090.ENSORLP00000029692"/>
<dbReference type="Pfam" id="PF20417">
    <property type="entry name" value="Gemin6_C"/>
    <property type="match status" value="1"/>
</dbReference>
<evidence type="ECO:0000259" key="1">
    <source>
        <dbReference type="PROSITE" id="PS52001"/>
    </source>
</evidence>
<feature type="domain" description="AD" evidence="1">
    <location>
        <begin position="68"/>
        <end position="163"/>
    </location>
</feature>
<accession>A0A3B3HCY4</accession>
<dbReference type="PROSITE" id="PS52001">
    <property type="entry name" value="AD"/>
    <property type="match status" value="1"/>
</dbReference>
<organism evidence="2 3">
    <name type="scientific">Oryzias latipes</name>
    <name type="common">Japanese rice fish</name>
    <name type="synonym">Japanese killifish</name>
    <dbReference type="NCBI Taxonomy" id="8090"/>
    <lineage>
        <taxon>Eukaryota</taxon>
        <taxon>Metazoa</taxon>
        <taxon>Chordata</taxon>
        <taxon>Craniata</taxon>
        <taxon>Vertebrata</taxon>
        <taxon>Euteleostomi</taxon>
        <taxon>Actinopterygii</taxon>
        <taxon>Neopterygii</taxon>
        <taxon>Teleostei</taxon>
        <taxon>Neoteleostei</taxon>
        <taxon>Acanthomorphata</taxon>
        <taxon>Ovalentaria</taxon>
        <taxon>Atherinomorphae</taxon>
        <taxon>Beloniformes</taxon>
        <taxon>Adrianichthyidae</taxon>
        <taxon>Oryziinae</taxon>
        <taxon>Oryzias</taxon>
    </lineage>
</organism>
<name>A0A3B3HCY4_ORYLA</name>
<dbReference type="OrthoDB" id="77463at2759"/>
<sequence length="168" mass="19022">MQGGWRACGPRLWLRHVDKRVKVKTRRQEHRGWLLSVDPVSASLVLVNLVESRASVCVVMGHAVEEVELLQDGGGETGEHIWSFLNPTPPCSLDAKQTRRKRVAVCSWLRKNRIPVEEVEEEVRVAGVLTIKAPYRSEDCSSSNQVILDRVQRLLRAHQEHAEAQDSD</sequence>